<feature type="domain" description="RNA polymerase sigma-70 region 4" evidence="7">
    <location>
        <begin position="138"/>
        <end position="186"/>
    </location>
</feature>
<dbReference type="RefSeq" id="WP_258540639.1">
    <property type="nucleotide sequence ID" value="NZ_OU015584.1"/>
</dbReference>
<dbReference type="InterPro" id="IPR007630">
    <property type="entry name" value="RNA_pol_sigma70_r4"/>
</dbReference>
<dbReference type="PANTHER" id="PTHR43133:SF51">
    <property type="entry name" value="RNA POLYMERASE SIGMA FACTOR"/>
    <property type="match status" value="1"/>
</dbReference>
<dbReference type="GO" id="GO:0006352">
    <property type="term" value="P:DNA-templated transcription initiation"/>
    <property type="evidence" value="ECO:0007669"/>
    <property type="project" value="InterPro"/>
</dbReference>
<dbReference type="GO" id="GO:0016987">
    <property type="term" value="F:sigma factor activity"/>
    <property type="evidence" value="ECO:0007669"/>
    <property type="project" value="UniProtKB-KW"/>
</dbReference>
<dbReference type="Gene3D" id="1.10.10.10">
    <property type="entry name" value="Winged helix-like DNA-binding domain superfamily/Winged helix DNA-binding domain"/>
    <property type="match status" value="1"/>
</dbReference>
<evidence type="ECO:0000313" key="8">
    <source>
        <dbReference type="EMBL" id="CAG5077491.1"/>
    </source>
</evidence>
<evidence type="ECO:0000256" key="5">
    <source>
        <dbReference type="ARBA" id="ARBA00023163"/>
    </source>
</evidence>
<dbReference type="KEGG" id="ptan:CRYO30217_00403"/>
<keyword evidence="4" id="KW-0238">DNA-binding</keyword>
<accession>A0A916JKG4</accession>
<keyword evidence="2" id="KW-0805">Transcription regulation</keyword>
<dbReference type="Proteomes" id="UP000683507">
    <property type="component" value="Chromosome"/>
</dbReference>
<dbReference type="InterPro" id="IPR036388">
    <property type="entry name" value="WH-like_DNA-bd_sf"/>
</dbReference>
<evidence type="ECO:0000256" key="3">
    <source>
        <dbReference type="ARBA" id="ARBA00023082"/>
    </source>
</evidence>
<evidence type="ECO:0000256" key="2">
    <source>
        <dbReference type="ARBA" id="ARBA00023015"/>
    </source>
</evidence>
<reference evidence="8" key="1">
    <citation type="submission" date="2021-04" db="EMBL/GenBank/DDBJ databases">
        <authorList>
            <person name="Rodrigo-Torres L."/>
            <person name="Arahal R. D."/>
            <person name="Lucena T."/>
        </authorList>
    </citation>
    <scope>NUCLEOTIDE SEQUENCE</scope>
    <source>
        <strain evidence="8">AS29M-1</strain>
    </source>
</reference>
<dbReference type="PANTHER" id="PTHR43133">
    <property type="entry name" value="RNA POLYMERASE ECF-TYPE SIGMA FACTO"/>
    <property type="match status" value="1"/>
</dbReference>
<dbReference type="Pfam" id="PF04545">
    <property type="entry name" value="Sigma70_r4"/>
    <property type="match status" value="1"/>
</dbReference>
<proteinExistence type="inferred from homology"/>
<keyword evidence="9" id="KW-1185">Reference proteome</keyword>
<gene>
    <name evidence="8" type="primary">sigM</name>
    <name evidence="8" type="ORF">CRYO30217_00403</name>
</gene>
<dbReference type="Gene3D" id="1.10.1740.10">
    <property type="match status" value="1"/>
</dbReference>
<dbReference type="InterPro" id="IPR013325">
    <property type="entry name" value="RNA_pol_sigma_r2"/>
</dbReference>
<keyword evidence="3" id="KW-0731">Sigma factor</keyword>
<sequence length="191" mass="22834">MQVNKTSKYHQTSEQLLRENEIIEAAKKNPERFEPIYKKYHEQIFRYVYQRMDSKDQAFDVTSQIFLKAITKLHKYEFRGVPFSSWLYRIAMSEVYQYLKDRSSERTVNVDTSGLSEIIDDMEDEERIADKKKLIKLIGELPDVELQIIEMRYFEKRSYREIGEILGIAENNAKVKSFRIVGKLRKAFQQQ</sequence>
<dbReference type="CDD" id="cd06171">
    <property type="entry name" value="Sigma70_r4"/>
    <property type="match status" value="1"/>
</dbReference>
<dbReference type="NCBIfam" id="TIGR02937">
    <property type="entry name" value="sigma70-ECF"/>
    <property type="match status" value="1"/>
</dbReference>
<dbReference type="GO" id="GO:0003677">
    <property type="term" value="F:DNA binding"/>
    <property type="evidence" value="ECO:0007669"/>
    <property type="project" value="UniProtKB-KW"/>
</dbReference>
<dbReference type="Pfam" id="PF04542">
    <property type="entry name" value="Sigma70_r2"/>
    <property type="match status" value="1"/>
</dbReference>
<dbReference type="InterPro" id="IPR014284">
    <property type="entry name" value="RNA_pol_sigma-70_dom"/>
</dbReference>
<name>A0A916JKG4_9FLAO</name>
<comment type="similarity">
    <text evidence="1">Belongs to the sigma-70 factor family. ECF subfamily.</text>
</comment>
<evidence type="ECO:0000256" key="4">
    <source>
        <dbReference type="ARBA" id="ARBA00023125"/>
    </source>
</evidence>
<evidence type="ECO:0000259" key="6">
    <source>
        <dbReference type="Pfam" id="PF04542"/>
    </source>
</evidence>
<evidence type="ECO:0000259" key="7">
    <source>
        <dbReference type="Pfam" id="PF04545"/>
    </source>
</evidence>
<evidence type="ECO:0000313" key="9">
    <source>
        <dbReference type="Proteomes" id="UP000683507"/>
    </source>
</evidence>
<dbReference type="InterPro" id="IPR013324">
    <property type="entry name" value="RNA_pol_sigma_r3/r4-like"/>
</dbReference>
<protein>
    <submittedName>
        <fullName evidence="8">ECF RNA polymerase sigma factor SigM</fullName>
    </submittedName>
</protein>
<dbReference type="InterPro" id="IPR039425">
    <property type="entry name" value="RNA_pol_sigma-70-like"/>
</dbReference>
<dbReference type="SUPFAM" id="SSF88946">
    <property type="entry name" value="Sigma2 domain of RNA polymerase sigma factors"/>
    <property type="match status" value="1"/>
</dbReference>
<dbReference type="EMBL" id="OU015584">
    <property type="protein sequence ID" value="CAG5077491.1"/>
    <property type="molecule type" value="Genomic_DNA"/>
</dbReference>
<dbReference type="InterPro" id="IPR007627">
    <property type="entry name" value="RNA_pol_sigma70_r2"/>
</dbReference>
<dbReference type="SUPFAM" id="SSF88659">
    <property type="entry name" value="Sigma3 and sigma4 domains of RNA polymerase sigma factors"/>
    <property type="match status" value="1"/>
</dbReference>
<organism evidence="8 9">
    <name type="scientific">Parvicella tangerina</name>
    <dbReference type="NCBI Taxonomy" id="2829795"/>
    <lineage>
        <taxon>Bacteria</taxon>
        <taxon>Pseudomonadati</taxon>
        <taxon>Bacteroidota</taxon>
        <taxon>Flavobacteriia</taxon>
        <taxon>Flavobacteriales</taxon>
        <taxon>Parvicellaceae</taxon>
        <taxon>Parvicella</taxon>
    </lineage>
</organism>
<keyword evidence="5" id="KW-0804">Transcription</keyword>
<feature type="domain" description="RNA polymerase sigma-70 region 2" evidence="6">
    <location>
        <begin position="36"/>
        <end position="103"/>
    </location>
</feature>
<dbReference type="AlphaFoldDB" id="A0A916JKG4"/>
<evidence type="ECO:0000256" key="1">
    <source>
        <dbReference type="ARBA" id="ARBA00010641"/>
    </source>
</evidence>